<feature type="transmembrane region" description="Helical" evidence="6">
    <location>
        <begin position="245"/>
        <end position="274"/>
    </location>
</feature>
<keyword evidence="8" id="KW-1185">Reference proteome</keyword>
<keyword evidence="5 6" id="KW-0472">Membrane</keyword>
<dbReference type="PANTHER" id="PTHR21716">
    <property type="entry name" value="TRANSMEMBRANE PROTEIN"/>
    <property type="match status" value="1"/>
</dbReference>
<reference evidence="8" key="1">
    <citation type="submission" date="2016-11" db="EMBL/GenBank/DDBJ databases">
        <title>Draft genome sequence of Anoxybacillus sp. strain 103 isolated from the Qarvajar hot spring in Nagorno-Karabach.</title>
        <authorList>
            <person name="Hovhannisyan P."/>
            <person name="Panosyan H."/>
            <person name="Birkeland N.-K."/>
        </authorList>
    </citation>
    <scope>NUCLEOTIDE SEQUENCE [LARGE SCALE GENOMIC DNA]</scope>
    <source>
        <strain evidence="8">103</strain>
    </source>
</reference>
<dbReference type="Proteomes" id="UP000188458">
    <property type="component" value="Unassembled WGS sequence"/>
</dbReference>
<feature type="transmembrane region" description="Helical" evidence="6">
    <location>
        <begin position="222"/>
        <end position="239"/>
    </location>
</feature>
<proteinExistence type="inferred from homology"/>
<name>A0A1V3FM59_9BACL</name>
<dbReference type="EMBL" id="MQAD01000015">
    <property type="protein sequence ID" value="OOE02320.1"/>
    <property type="molecule type" value="Genomic_DNA"/>
</dbReference>
<feature type="transmembrane region" description="Helical" evidence="6">
    <location>
        <begin position="7"/>
        <end position="28"/>
    </location>
</feature>
<evidence type="ECO:0000256" key="5">
    <source>
        <dbReference type="ARBA" id="ARBA00023136"/>
    </source>
</evidence>
<evidence type="ECO:0000313" key="7">
    <source>
        <dbReference type="EMBL" id="OOE02320.1"/>
    </source>
</evidence>
<keyword evidence="3 6" id="KW-0812">Transmembrane</keyword>
<feature type="transmembrane region" description="Helical" evidence="6">
    <location>
        <begin position="310"/>
        <end position="341"/>
    </location>
</feature>
<comment type="caution">
    <text evidence="7">The sequence shown here is derived from an EMBL/GenBank/DDBJ whole genome shotgun (WGS) entry which is preliminary data.</text>
</comment>
<dbReference type="GO" id="GO:0055085">
    <property type="term" value="P:transmembrane transport"/>
    <property type="evidence" value="ECO:0007669"/>
    <property type="project" value="TreeGrafter"/>
</dbReference>
<feature type="transmembrane region" description="Helical" evidence="6">
    <location>
        <begin position="40"/>
        <end position="62"/>
    </location>
</feature>
<feature type="transmembrane region" description="Helical" evidence="6">
    <location>
        <begin position="163"/>
        <end position="181"/>
    </location>
</feature>
<evidence type="ECO:0000256" key="6">
    <source>
        <dbReference type="SAM" id="Phobius"/>
    </source>
</evidence>
<comment type="subcellular location">
    <subcellularLocation>
        <location evidence="1">Membrane</location>
        <topology evidence="1">Multi-pass membrane protein</topology>
    </subcellularLocation>
</comment>
<evidence type="ECO:0000313" key="8">
    <source>
        <dbReference type="Proteomes" id="UP000188458"/>
    </source>
</evidence>
<dbReference type="PANTHER" id="PTHR21716:SF15">
    <property type="entry name" value="TRANSPORT PROTEIN YRRI-RELATED"/>
    <property type="match status" value="1"/>
</dbReference>
<dbReference type="InterPro" id="IPR002549">
    <property type="entry name" value="AI-2E-like"/>
</dbReference>
<gene>
    <name evidence="7" type="ORF">BO219_09575</name>
</gene>
<accession>A0A1V3FM59</accession>
<evidence type="ECO:0000256" key="4">
    <source>
        <dbReference type="ARBA" id="ARBA00022989"/>
    </source>
</evidence>
<protein>
    <submittedName>
        <fullName evidence="7">AI-2E family transporter</fullName>
    </submittedName>
</protein>
<feature type="transmembrane region" description="Helical" evidence="6">
    <location>
        <begin position="281"/>
        <end position="304"/>
    </location>
</feature>
<organism evidence="7 8">
    <name type="scientific">Anoxybacillus kestanbolensis</name>
    <dbReference type="NCBI Taxonomy" id="227476"/>
    <lineage>
        <taxon>Bacteria</taxon>
        <taxon>Bacillati</taxon>
        <taxon>Bacillota</taxon>
        <taxon>Bacilli</taxon>
        <taxon>Bacillales</taxon>
        <taxon>Anoxybacillaceae</taxon>
        <taxon>Anoxybacillus</taxon>
    </lineage>
</organism>
<dbReference type="Pfam" id="PF01594">
    <property type="entry name" value="AI-2E_transport"/>
    <property type="match status" value="1"/>
</dbReference>
<dbReference type="GO" id="GO:0016020">
    <property type="term" value="C:membrane"/>
    <property type="evidence" value="ECO:0007669"/>
    <property type="project" value="UniProtKB-SubCell"/>
</dbReference>
<evidence type="ECO:0000256" key="3">
    <source>
        <dbReference type="ARBA" id="ARBA00022692"/>
    </source>
</evidence>
<comment type="similarity">
    <text evidence="2">Belongs to the autoinducer-2 exporter (AI-2E) (TC 2.A.86) family.</text>
</comment>
<dbReference type="AlphaFoldDB" id="A0A1V3FM59"/>
<sequence length="354" mass="39929">MVLEHSHLHFFVRLTKLLFILVCLYFIVKLQSVWLPFLHVFIKIMTPFLIAAFITYLLHPVVEYVHKRGMPRALAILAIYALFFGGIGFAVYKGAPLFIAQLEDLNKSLPIFVRTYEQWTNYIHEETATWPYDVHQRIEAMMTEAESFISEAVTGAIIGVKQLINRIIIFFIIPFIAFYMLKDVELIKKAAWEWTPKKWRHKGMQFLRDVDQTLGGYIRGQLFVCFLIGTAAALSFWLIDMKYPLLLGMIVGVTNVIPYFGPIIGAIPAAIIAATVSVNKLLLTVGIVFLLQFIEGNILSPLIVGKSLHLHPLIIMFSLFVGGEIGGIIGLIVAVPIVAIAKATFVHIRSLKTN</sequence>
<evidence type="ECO:0000256" key="2">
    <source>
        <dbReference type="ARBA" id="ARBA00009773"/>
    </source>
</evidence>
<feature type="transmembrane region" description="Helical" evidence="6">
    <location>
        <begin position="74"/>
        <end position="92"/>
    </location>
</feature>
<evidence type="ECO:0000256" key="1">
    <source>
        <dbReference type="ARBA" id="ARBA00004141"/>
    </source>
</evidence>
<keyword evidence="4 6" id="KW-1133">Transmembrane helix</keyword>